<evidence type="ECO:0000256" key="1">
    <source>
        <dbReference type="SAM" id="Phobius"/>
    </source>
</evidence>
<reference evidence="3" key="1">
    <citation type="journal article" date="2019" name="Int. J. Syst. Evol. Microbiol.">
        <title>The Global Catalogue of Microorganisms (GCM) 10K type strain sequencing project: providing services to taxonomists for standard genome sequencing and annotation.</title>
        <authorList>
            <consortium name="The Broad Institute Genomics Platform"/>
            <consortium name="The Broad Institute Genome Sequencing Center for Infectious Disease"/>
            <person name="Wu L."/>
            <person name="Ma J."/>
        </authorList>
    </citation>
    <scope>NUCLEOTIDE SEQUENCE [LARGE SCALE GENOMIC DNA]</scope>
    <source>
        <strain evidence="3">JCM 17017</strain>
    </source>
</reference>
<dbReference type="EMBL" id="BAABCM010000001">
    <property type="protein sequence ID" value="GAA3794758.1"/>
    <property type="molecule type" value="Genomic_DNA"/>
</dbReference>
<evidence type="ECO:0000313" key="3">
    <source>
        <dbReference type="Proteomes" id="UP001501624"/>
    </source>
</evidence>
<organism evidence="2 3">
    <name type="scientific">Amycolatopsis tucumanensis</name>
    <dbReference type="NCBI Taxonomy" id="401106"/>
    <lineage>
        <taxon>Bacteria</taxon>
        <taxon>Bacillati</taxon>
        <taxon>Actinomycetota</taxon>
        <taxon>Actinomycetes</taxon>
        <taxon>Pseudonocardiales</taxon>
        <taxon>Pseudonocardiaceae</taxon>
        <taxon>Amycolatopsis</taxon>
    </lineage>
</organism>
<feature type="transmembrane region" description="Helical" evidence="1">
    <location>
        <begin position="276"/>
        <end position="298"/>
    </location>
</feature>
<keyword evidence="1" id="KW-1133">Transmembrane helix</keyword>
<keyword evidence="3" id="KW-1185">Reference proteome</keyword>
<dbReference type="Proteomes" id="UP001501624">
    <property type="component" value="Unassembled WGS sequence"/>
</dbReference>
<dbReference type="RefSeq" id="WP_237336517.1">
    <property type="nucleotide sequence ID" value="NZ_BAABCM010000001.1"/>
</dbReference>
<gene>
    <name evidence="2" type="ORF">GCM10022380_09640</name>
</gene>
<feature type="transmembrane region" description="Helical" evidence="1">
    <location>
        <begin position="304"/>
        <end position="331"/>
    </location>
</feature>
<feature type="transmembrane region" description="Helical" evidence="1">
    <location>
        <begin position="211"/>
        <end position="232"/>
    </location>
</feature>
<proteinExistence type="predicted"/>
<name>A0ABP7HMW3_9PSEU</name>
<feature type="transmembrane region" description="Helical" evidence="1">
    <location>
        <begin position="146"/>
        <end position="169"/>
    </location>
</feature>
<dbReference type="Gene3D" id="2.30.110.10">
    <property type="entry name" value="Electron Transport, Fmn-binding Protein, Chain A"/>
    <property type="match status" value="1"/>
</dbReference>
<feature type="transmembrane region" description="Helical" evidence="1">
    <location>
        <begin position="244"/>
        <end position="264"/>
    </location>
</feature>
<comment type="caution">
    <text evidence="2">The sequence shown here is derived from an EMBL/GenBank/DDBJ whole genome shotgun (WGS) entry which is preliminary data.</text>
</comment>
<accession>A0ABP7HMW3</accession>
<dbReference type="InterPro" id="IPR012349">
    <property type="entry name" value="Split_barrel_FMN-bd"/>
</dbReference>
<evidence type="ECO:0008006" key="4">
    <source>
        <dbReference type="Google" id="ProtNLM"/>
    </source>
</evidence>
<keyword evidence="1" id="KW-0812">Transmembrane</keyword>
<protein>
    <recommendedName>
        <fullName evidence="4">DUF385 domain-containing protein</fullName>
    </recommendedName>
</protein>
<keyword evidence="1" id="KW-0472">Membrane</keyword>
<evidence type="ECO:0000313" key="2">
    <source>
        <dbReference type="EMBL" id="GAA3794758.1"/>
    </source>
</evidence>
<sequence>MSTTAPGRHRRAARRGVGQRLVLRLLDSVLAPLLGRLCVLRYRSRRGDLVEFPVCHVRDGDRLLVVAGRAAGKTWWRHFRTISPVEVWLPGGWSAGAGRVLHGAEREAAVAVYQLRGPRVPADAPLVAIDLPPVKPLRGRALAWSWFWIVTLAEFAGFAVPAGVGALTAGSAPAVAVPALLAAGAVEGAALGCGQALVLRHALPALRTRRWIAATSAGAVLAYLAGTIPAAAEVDRWSPVEAGAAGVVLGLVVLASLGTAQWPLLRPHLSRAWRWIPVTAAAWLAGLGVFLAVTMPLWHEGQALAVTVLIGVGGGLLMAATTSAVTGFALARLLASDG</sequence>
<feature type="transmembrane region" description="Helical" evidence="1">
    <location>
        <begin position="175"/>
        <end position="199"/>
    </location>
</feature>